<dbReference type="InterPro" id="IPR037026">
    <property type="entry name" value="Vgr_OB-fold_dom_sf"/>
</dbReference>
<feature type="domain" description="Gp5/Type VI secretion system Vgr protein OB-fold" evidence="1">
    <location>
        <begin position="373"/>
        <end position="453"/>
    </location>
</feature>
<evidence type="ECO:0000313" key="3">
    <source>
        <dbReference type="Proteomes" id="UP000632138"/>
    </source>
</evidence>
<dbReference type="SUPFAM" id="SSF69349">
    <property type="entry name" value="Phage fibre proteins"/>
    <property type="match status" value="1"/>
</dbReference>
<dbReference type="InterPro" id="IPR006531">
    <property type="entry name" value="Gp5/Vgr_OB"/>
</dbReference>
<reference evidence="2 3" key="1">
    <citation type="submission" date="2021-01" db="EMBL/GenBank/DDBJ databases">
        <title>Actinoplanes sp. nov. LDG1-06 isolated from lichen.</title>
        <authorList>
            <person name="Saeng-In P."/>
            <person name="Phongsopitanun W."/>
            <person name="Kanchanasin P."/>
            <person name="Yuki M."/>
            <person name="Kudo T."/>
            <person name="Ohkuma M."/>
            <person name="Tanasupawat S."/>
        </authorList>
    </citation>
    <scope>NUCLEOTIDE SEQUENCE [LARGE SCALE GENOMIC DNA]</scope>
    <source>
        <strain evidence="2 3">LDG1-06</strain>
    </source>
</reference>
<evidence type="ECO:0000259" key="1">
    <source>
        <dbReference type="Pfam" id="PF04717"/>
    </source>
</evidence>
<dbReference type="RefSeq" id="WP_203373924.1">
    <property type="nucleotide sequence ID" value="NZ_JAENHP010000001.1"/>
</dbReference>
<dbReference type="SUPFAM" id="SSF69279">
    <property type="entry name" value="Phage tail proteins"/>
    <property type="match status" value="1"/>
</dbReference>
<dbReference type="Gene3D" id="2.40.50.230">
    <property type="entry name" value="Gp5 N-terminal domain"/>
    <property type="match status" value="1"/>
</dbReference>
<name>A0ABS2A2D1_9ACTN</name>
<protein>
    <recommendedName>
        <fullName evidence="1">Gp5/Type VI secretion system Vgr protein OB-fold domain-containing protein</fullName>
    </recommendedName>
</protein>
<organism evidence="2 3">
    <name type="scientific">Paractinoplanes ovalisporus</name>
    <dbReference type="NCBI Taxonomy" id="2810368"/>
    <lineage>
        <taxon>Bacteria</taxon>
        <taxon>Bacillati</taxon>
        <taxon>Actinomycetota</taxon>
        <taxon>Actinomycetes</taxon>
        <taxon>Micromonosporales</taxon>
        <taxon>Micromonosporaceae</taxon>
        <taxon>Paractinoplanes</taxon>
    </lineage>
</organism>
<comment type="caution">
    <text evidence="2">The sequence shown here is derived from an EMBL/GenBank/DDBJ whole genome shotgun (WGS) entry which is preliminary data.</text>
</comment>
<dbReference type="SUPFAM" id="SSF69255">
    <property type="entry name" value="gp5 N-terminal domain-like"/>
    <property type="match status" value="1"/>
</dbReference>
<proteinExistence type="predicted"/>
<dbReference type="Pfam" id="PF04717">
    <property type="entry name" value="Phage_base_V"/>
    <property type="match status" value="1"/>
</dbReference>
<evidence type="ECO:0000313" key="2">
    <source>
        <dbReference type="EMBL" id="MBM2613996.1"/>
    </source>
</evidence>
<keyword evidence="3" id="KW-1185">Reference proteome</keyword>
<sequence>MSEPFYAPRFAIRVSGLTMAADVTDQVLRLSVETDLDLAGTFSLTMRNPDNNVLDSALFDLGKTVEIHLGYGDELVPAFLGEVAGIEPSFPSDGPPVLQVSGYDRSYRLRRSYPEPVSYTYANDSLLAARIAVEHGLIPVVDPTAGFEETVSQSESDMAFLKRRARQYHFDVFVEWDRLHFQFPRPQTAAHVLEWGRNLSSFEPRISSAGLAGVQVVRGYNQELAQTVYGVAAALDFDVDNLEEKLGGAALDLLGTMVRKGIADEPVSNPLKAAEFAKALLDDLLDGMYEGTGSCIGVPTLAAGQHVVIQGVGKRFGGTYRLRKVSHRIDDSGFRTDFTVGQSGHSSLMGVLRGQLIDEPPPDGSRRIDGVVVGTVVDNDETKAGPTVIPLGRVKVRYPGLTGDKLISRWAPCARPMAGSGMGFYALPERDEQVLVAFEQGDLDRPVVLGSLWHAGSRPPLTNVDGGNNKRALRSRAGHMITFDDTGGTGKLTVEAKGGSSVTLDAADGSITINAKGDLTLKAAGKVSIEAAQSKTKIIMTGDGVDVT</sequence>
<accession>A0ABS2A2D1</accession>
<dbReference type="Proteomes" id="UP000632138">
    <property type="component" value="Unassembled WGS sequence"/>
</dbReference>
<gene>
    <name evidence="2" type="ORF">JIG36_00305</name>
</gene>
<dbReference type="EMBL" id="JAENHP010000001">
    <property type="protein sequence ID" value="MBM2613996.1"/>
    <property type="molecule type" value="Genomic_DNA"/>
</dbReference>